<keyword evidence="7" id="KW-0614">Plasmid</keyword>
<dbReference type="EMBL" id="MK347238">
    <property type="protein sequence ID" value="QIQ16331.1"/>
    <property type="molecule type" value="Genomic_DNA"/>
</dbReference>
<dbReference type="Pfam" id="PF01258">
    <property type="entry name" value="zf-dskA_traR"/>
    <property type="match status" value="1"/>
</dbReference>
<dbReference type="Gene3D" id="3.40.50.300">
    <property type="entry name" value="P-loop containing nucleotide triphosphate hydrolases"/>
    <property type="match status" value="1"/>
</dbReference>
<dbReference type="SUPFAM" id="SSF52540">
    <property type="entry name" value="P-loop containing nucleoside triphosphate hydrolases"/>
    <property type="match status" value="1"/>
</dbReference>
<feature type="domain" description="CobW C-terminal" evidence="6">
    <location>
        <begin position="252"/>
        <end position="372"/>
    </location>
</feature>
<keyword evidence="2" id="KW-0863">Zinc-finger</keyword>
<dbReference type="SMART" id="SM00833">
    <property type="entry name" value="CobW_C"/>
    <property type="match status" value="1"/>
</dbReference>
<dbReference type="InterPro" id="IPR037187">
    <property type="entry name" value="DnaK_N"/>
</dbReference>
<dbReference type="PROSITE" id="PS51128">
    <property type="entry name" value="ZF_DKSA_2"/>
    <property type="match status" value="1"/>
</dbReference>
<accession>A0A6G9HZ52</accession>
<reference evidence="7" key="1">
    <citation type="submission" date="2018-12" db="EMBL/GenBank/DDBJ databases">
        <authorList>
            <person name="Liu L."/>
        </authorList>
    </citation>
    <scope>NUCLEOTIDE SEQUENCE</scope>
    <source>
        <strain evidence="7">K239</strain>
        <plasmid evidence="7">pK239_rmpA2</plasmid>
    </source>
</reference>
<dbReference type="InterPro" id="IPR027417">
    <property type="entry name" value="P-loop_NTPase"/>
</dbReference>
<feature type="zinc finger region" description="dksA C4-type" evidence="5">
    <location>
        <begin position="495"/>
        <end position="519"/>
    </location>
</feature>
<keyword evidence="3" id="KW-0862">Zinc</keyword>
<dbReference type="SUPFAM" id="SSF109635">
    <property type="entry name" value="DnaK suppressor protein DksA, alpha-hairpin domain"/>
    <property type="match status" value="1"/>
</dbReference>
<comment type="function">
    <text evidence="4">Zinc chaperone that directly transfers zinc cofactor to target proteins, thereby activating them. Zinc is transferred from the CXCC motif in the GTPase domain to the zinc binding site in target proteins in a process requiring GTP hydrolysis.</text>
</comment>
<dbReference type="PANTHER" id="PTHR43603">
    <property type="entry name" value="COBW DOMAIN-CONTAINING PROTEIN DDB_G0274527"/>
    <property type="match status" value="1"/>
</dbReference>
<evidence type="ECO:0000256" key="3">
    <source>
        <dbReference type="ARBA" id="ARBA00022833"/>
    </source>
</evidence>
<dbReference type="SUPFAM" id="SSF57716">
    <property type="entry name" value="Glucocorticoid receptor-like (DNA-binding domain)"/>
    <property type="match status" value="1"/>
</dbReference>
<dbReference type="SUPFAM" id="SSF90002">
    <property type="entry name" value="Hypothetical protein YjiA, C-terminal domain"/>
    <property type="match status" value="1"/>
</dbReference>
<dbReference type="InterPro" id="IPR012784">
    <property type="entry name" value="DksA_RNA_pol-bd"/>
</dbReference>
<proteinExistence type="predicted"/>
<evidence type="ECO:0000256" key="2">
    <source>
        <dbReference type="ARBA" id="ARBA00022771"/>
    </source>
</evidence>
<geneLocation type="plasmid" evidence="7">
    <name>pK239_rmpA2</name>
</geneLocation>
<protein>
    <recommendedName>
        <fullName evidence="6">CobW C-terminal domain-containing protein</fullName>
    </recommendedName>
</protein>
<dbReference type="Pfam" id="PF07683">
    <property type="entry name" value="CobW_C"/>
    <property type="match status" value="1"/>
</dbReference>
<dbReference type="Gene3D" id="1.20.120.910">
    <property type="entry name" value="DksA, coiled-coil domain"/>
    <property type="match status" value="1"/>
</dbReference>
<dbReference type="PANTHER" id="PTHR43603:SF1">
    <property type="entry name" value="ZINC-REGULATED GTPASE METALLOPROTEIN ACTIVATOR 1"/>
    <property type="match status" value="1"/>
</dbReference>
<dbReference type="InterPro" id="IPR003495">
    <property type="entry name" value="CobW/HypB/UreG_nucleotide-bd"/>
</dbReference>
<dbReference type="Pfam" id="PF02492">
    <property type="entry name" value="cobW"/>
    <property type="match status" value="1"/>
</dbReference>
<dbReference type="InterPro" id="IPR011629">
    <property type="entry name" value="CobW-like_C"/>
</dbReference>
<evidence type="ECO:0000256" key="4">
    <source>
        <dbReference type="ARBA" id="ARBA00045658"/>
    </source>
</evidence>
<dbReference type="AlphaFoldDB" id="A0A6G9HZ52"/>
<evidence type="ECO:0000256" key="1">
    <source>
        <dbReference type="ARBA" id="ARBA00022723"/>
    </source>
</evidence>
<sequence length="533" mass="61082">MKRTPLIILNGFLGAGKTTLLKNLLTQAHKRRMTVSVIVNDMSELDVDGVLIANTEIVDAASNNFVSISADSISSRSGIQKLDSALKNLLETRSPDFILLETSGSSHPLPLVRYLREHTQVSLKAFLSLVDTVMLNDDYDGGKKLIPVFQEHLNKGTRGVESLLAEQIMFCNKLLLTKNDRLPFYVVTEVARAIHPLNPQVAIMAVPWGNLQLDELLSMPDYDFHRVALLIDELQDAIDAVLSDEPDKKYDISWRVIEDDRPFHPQRLWDTCHRFMGSRVYRSKGFFWLPGRDDLALLWNQAAGSINLEFISYWKAGVLTHTDNSLTKEERAAIHEQLAKMPGRFGDRRCRLTVIGESGEIDDFVLALRQCLLTEEEIRWWQQGGCVILSVQNMTKPTRAEQEKILAMPSEDYMNPAQQDYFRRLIRHERQEVLDHIDQMKQQLQEDPETGDEGDIAIREEQLRLLFRQIDRESRLLPKYDAALIRLENGEYGFCRDTGEPIGLQRLLLRPTAELSIEAKTKEEKVEIQYQKK</sequence>
<dbReference type="InterPro" id="IPR051927">
    <property type="entry name" value="Zn_Chap_cDPG_Synth"/>
</dbReference>
<name>A0A6G9HZ52_KLEPN</name>
<evidence type="ECO:0000256" key="5">
    <source>
        <dbReference type="PROSITE-ProRule" id="PRU00510"/>
    </source>
</evidence>
<dbReference type="InterPro" id="IPR000962">
    <property type="entry name" value="Znf_DskA_TraR"/>
</dbReference>
<organism evidence="7">
    <name type="scientific">Klebsiella pneumoniae</name>
    <dbReference type="NCBI Taxonomy" id="573"/>
    <lineage>
        <taxon>Bacteria</taxon>
        <taxon>Pseudomonadati</taxon>
        <taxon>Pseudomonadota</taxon>
        <taxon>Gammaproteobacteria</taxon>
        <taxon>Enterobacterales</taxon>
        <taxon>Enterobacteriaceae</taxon>
        <taxon>Klebsiella/Raoultella group</taxon>
        <taxon>Klebsiella</taxon>
        <taxon>Klebsiella pneumoniae complex</taxon>
    </lineage>
</organism>
<evidence type="ECO:0000259" key="6">
    <source>
        <dbReference type="SMART" id="SM00833"/>
    </source>
</evidence>
<dbReference type="Pfam" id="PF21157">
    <property type="entry name" value="DksA_N"/>
    <property type="match status" value="1"/>
</dbReference>
<keyword evidence="1" id="KW-0479">Metal-binding</keyword>
<dbReference type="GO" id="GO:0008270">
    <property type="term" value="F:zinc ion binding"/>
    <property type="evidence" value="ECO:0007669"/>
    <property type="project" value="UniProtKB-KW"/>
</dbReference>
<evidence type="ECO:0000313" key="7">
    <source>
        <dbReference type="EMBL" id="QIQ16331.1"/>
    </source>
</evidence>
<dbReference type="NCBIfam" id="TIGR02420">
    <property type="entry name" value="dksA"/>
    <property type="match status" value="1"/>
</dbReference>
<dbReference type="InterPro" id="IPR048489">
    <property type="entry name" value="DksA_N"/>
</dbReference>